<dbReference type="Pfam" id="PF01380">
    <property type="entry name" value="SIS"/>
    <property type="match status" value="1"/>
</dbReference>
<dbReference type="InterPro" id="IPR001347">
    <property type="entry name" value="SIS_dom"/>
</dbReference>
<dbReference type="PROSITE" id="PS51257">
    <property type="entry name" value="PROKAR_LIPOPROTEIN"/>
    <property type="match status" value="1"/>
</dbReference>
<dbReference type="GO" id="GO:0006002">
    <property type="term" value="P:fructose 6-phosphate metabolic process"/>
    <property type="evidence" value="ECO:0007669"/>
    <property type="project" value="TreeGrafter"/>
</dbReference>
<dbReference type="PANTHER" id="PTHR10937">
    <property type="entry name" value="GLUCOSAMINE--FRUCTOSE-6-PHOSPHATE AMINOTRANSFERASE, ISOMERIZING"/>
    <property type="match status" value="1"/>
</dbReference>
<dbReference type="SUPFAM" id="SSF53697">
    <property type="entry name" value="SIS domain"/>
    <property type="match status" value="1"/>
</dbReference>
<dbReference type="GO" id="GO:0097367">
    <property type="term" value="F:carbohydrate derivative binding"/>
    <property type="evidence" value="ECO:0007669"/>
    <property type="project" value="InterPro"/>
</dbReference>
<comment type="caution">
    <text evidence="2">The sequence shown here is derived from an EMBL/GenBank/DDBJ whole genome shotgun (WGS) entry which is preliminary data.</text>
</comment>
<dbReference type="GO" id="GO:0006487">
    <property type="term" value="P:protein N-linked glycosylation"/>
    <property type="evidence" value="ECO:0007669"/>
    <property type="project" value="TreeGrafter"/>
</dbReference>
<dbReference type="GO" id="GO:0004360">
    <property type="term" value="F:glutamine-fructose-6-phosphate transaminase (isomerizing) activity"/>
    <property type="evidence" value="ECO:0007669"/>
    <property type="project" value="TreeGrafter"/>
</dbReference>
<evidence type="ECO:0000313" key="2">
    <source>
        <dbReference type="EMBL" id="MDX8420131.1"/>
    </source>
</evidence>
<name>A0AB35U5Y0_9FIRM</name>
<feature type="domain" description="SIS" evidence="1">
    <location>
        <begin position="7"/>
        <end position="148"/>
    </location>
</feature>
<dbReference type="Gene3D" id="1.10.10.2240">
    <property type="match status" value="1"/>
</dbReference>
<dbReference type="Gene3D" id="3.40.50.12570">
    <property type="match status" value="1"/>
</dbReference>
<reference evidence="2 3" key="1">
    <citation type="submission" date="2022-03" db="EMBL/GenBank/DDBJ databases">
        <title>Novel taxa within the pig intestine.</title>
        <authorList>
            <person name="Wylensek D."/>
            <person name="Bishof K."/>
            <person name="Afrizal A."/>
            <person name="Clavel T."/>
        </authorList>
    </citation>
    <scope>NUCLEOTIDE SEQUENCE [LARGE SCALE GENOMIC DNA]</scope>
    <source>
        <strain evidence="2 3">CLA-KB-P133</strain>
    </source>
</reference>
<dbReference type="PANTHER" id="PTHR10937:SF14">
    <property type="entry name" value="FRUCTOSELYSINE 6-PHOSPHATE DEGLYCASE"/>
    <property type="match status" value="1"/>
</dbReference>
<sequence length="323" mass="36458">MYDVKKMVEEITSQKEIKNISFTGCGGSLACFFAPHYYVTHEAKTLTTLYENANEFANDTPAFIGENSIVVCASRRGNTRQTVEAAKKAKECGATVIGLQLETDTELDKICDYTIQFKDTGVDGALYEESKGAYALIIAYEVVNAVEHNTETYEKMKAAVKKMNEIVPAAKVACIPDAVKFSIDYANNNIIYTIGSGTGWAAAHQQTICIFMEMQWINSSAIHSDEFFNGPFEITDPDTAFLVFKSTGKTRVVDERALRFLGKYNNHTTVLDGYDYGMKELGDVSGYFDHDFYSELIGEYNHLLADRRQHPLSWRKYMWKFNY</sequence>
<accession>A0AB35U5Y0</accession>
<dbReference type="RefSeq" id="WP_370596351.1">
    <property type="nucleotide sequence ID" value="NZ_JALBUR010000023.1"/>
</dbReference>
<dbReference type="GO" id="GO:0006047">
    <property type="term" value="P:UDP-N-acetylglucosamine metabolic process"/>
    <property type="evidence" value="ECO:0007669"/>
    <property type="project" value="TreeGrafter"/>
</dbReference>
<dbReference type="Proteomes" id="UP001286174">
    <property type="component" value="Unassembled WGS sequence"/>
</dbReference>
<protein>
    <submittedName>
        <fullName evidence="2">SIS domain-containing protein</fullName>
    </submittedName>
</protein>
<dbReference type="Gene3D" id="3.40.50.10490">
    <property type="entry name" value="Glucose-6-phosphate isomerase like protein, domain 1"/>
    <property type="match status" value="1"/>
</dbReference>
<evidence type="ECO:0000313" key="3">
    <source>
        <dbReference type="Proteomes" id="UP001286174"/>
    </source>
</evidence>
<keyword evidence="3" id="KW-1185">Reference proteome</keyword>
<evidence type="ECO:0000259" key="1">
    <source>
        <dbReference type="PROSITE" id="PS51464"/>
    </source>
</evidence>
<dbReference type="EMBL" id="JALBUR010000023">
    <property type="protein sequence ID" value="MDX8420131.1"/>
    <property type="molecule type" value="Genomic_DNA"/>
</dbReference>
<proteinExistence type="predicted"/>
<dbReference type="InterPro" id="IPR046348">
    <property type="entry name" value="SIS_dom_sf"/>
</dbReference>
<dbReference type="AlphaFoldDB" id="A0AB35U5Y0"/>
<gene>
    <name evidence="2" type="ORF">MOZ60_08500</name>
</gene>
<organism evidence="2 3">
    <name type="scientific">Grylomicrobium aquisgranensis</name>
    <dbReference type="NCBI Taxonomy" id="2926318"/>
    <lineage>
        <taxon>Bacteria</taxon>
        <taxon>Bacillati</taxon>
        <taxon>Bacillota</taxon>
        <taxon>Erysipelotrichia</taxon>
        <taxon>Erysipelotrichales</taxon>
        <taxon>Erysipelotrichaceae</taxon>
        <taxon>Grylomicrobium</taxon>
    </lineage>
</organism>
<dbReference type="PROSITE" id="PS51464">
    <property type="entry name" value="SIS"/>
    <property type="match status" value="1"/>
</dbReference>